<evidence type="ECO:0000256" key="4">
    <source>
        <dbReference type="ARBA" id="ARBA00016244"/>
    </source>
</evidence>
<keyword evidence="6" id="KW-0975">Bacterial flagellum</keyword>
<accession>A0A1E2SK48</accession>
<evidence type="ECO:0000259" key="8">
    <source>
        <dbReference type="Pfam" id="PF22638"/>
    </source>
</evidence>
<dbReference type="GO" id="GO:0005198">
    <property type="term" value="F:structural molecule activity"/>
    <property type="evidence" value="ECO:0007669"/>
    <property type="project" value="InterPro"/>
</dbReference>
<dbReference type="GO" id="GO:0005576">
    <property type="term" value="C:extracellular region"/>
    <property type="evidence" value="ECO:0007669"/>
    <property type="project" value="UniProtKB-SubCell"/>
</dbReference>
<evidence type="ECO:0000313" key="9">
    <source>
        <dbReference type="EMBL" id="ODA90127.1"/>
    </source>
</evidence>
<dbReference type="InterPro" id="IPR002371">
    <property type="entry name" value="FlgK"/>
</dbReference>
<feature type="domain" description="Flagellar hook-associated protein FlgK helical" evidence="8">
    <location>
        <begin position="6"/>
        <end position="248"/>
    </location>
</feature>
<dbReference type="GO" id="GO:0044780">
    <property type="term" value="P:bacterial-type flagellum assembly"/>
    <property type="evidence" value="ECO:0007669"/>
    <property type="project" value="InterPro"/>
</dbReference>
<comment type="similarity">
    <text evidence="3">Belongs to the flagella basal body rod proteins family.</text>
</comment>
<dbReference type="InterPro" id="IPR053927">
    <property type="entry name" value="FlgK_helical"/>
</dbReference>
<dbReference type="PANTHER" id="PTHR30033:SF2">
    <property type="entry name" value="FLAGELLAR HOOK PROTEIN"/>
    <property type="match status" value="1"/>
</dbReference>
<dbReference type="PANTHER" id="PTHR30033">
    <property type="entry name" value="FLAGELLAR HOOK-ASSOCIATED PROTEIN 1"/>
    <property type="match status" value="1"/>
</dbReference>
<protein>
    <recommendedName>
        <fullName evidence="4">Flagellar hook-associated protein 1</fullName>
    </recommendedName>
</protein>
<evidence type="ECO:0000256" key="6">
    <source>
        <dbReference type="ARBA" id="ARBA00023143"/>
    </source>
</evidence>
<dbReference type="NCBIfam" id="TIGR02492">
    <property type="entry name" value="flgK_ends"/>
    <property type="match status" value="1"/>
</dbReference>
<dbReference type="Proteomes" id="UP000094426">
    <property type="component" value="Unassembled WGS sequence"/>
</dbReference>
<dbReference type="SUPFAM" id="SSF64518">
    <property type="entry name" value="Phase 1 flagellin"/>
    <property type="match status" value="1"/>
</dbReference>
<evidence type="ECO:0000313" key="10">
    <source>
        <dbReference type="Proteomes" id="UP000094426"/>
    </source>
</evidence>
<keyword evidence="5" id="KW-0964">Secreted</keyword>
<sequence>MRSGALDQIQTILGEPSGDAISGRLQTFWNAWQSVANRPGSSAPVGVLLGQATTLASTIATAYKALQSQWSQTSSQLTTTVSQLNADIAHIADLNGQIRTAIAAGGNANELIDQRNVAAQRLAKRAGGRVDIAGDNTISVSIGGIAVVQGTSFEQVRVSGGTQLETAGASPVGLVLASDPSGPALTPSTGEIAGLVSLLGAANASGTGGALAETTAHLDQLATGLATRVNAISRTGVSSTGATGLDFFAIGASPALSLTVIPADPSGVATGAAGAGKLDGTVADKISQIGNAAGSPDAAWSAAVVQLGTRADVESSQASLDSAALDSATAAQQSLESVDLDEETMNLLSYQHAYQGASRVMSALEEVLDQLINHTGHVGIT</sequence>
<proteinExistence type="inferred from homology"/>
<evidence type="ECO:0000256" key="3">
    <source>
        <dbReference type="ARBA" id="ARBA00009677"/>
    </source>
</evidence>
<dbReference type="GO" id="GO:0009424">
    <property type="term" value="C:bacterial-type flagellum hook"/>
    <property type="evidence" value="ECO:0007669"/>
    <property type="project" value="InterPro"/>
</dbReference>
<feature type="domain" description="Flagellar basal-body/hook protein C-terminal" evidence="7">
    <location>
        <begin position="338"/>
        <end position="373"/>
    </location>
</feature>
<comment type="caution">
    <text evidence="9">The sequence shown here is derived from an EMBL/GenBank/DDBJ whole genome shotgun (WGS) entry which is preliminary data.</text>
</comment>
<dbReference type="Pfam" id="PF22638">
    <property type="entry name" value="FlgK_D1"/>
    <property type="match status" value="1"/>
</dbReference>
<dbReference type="EMBL" id="LNZG01000020">
    <property type="protein sequence ID" value="ODA90127.1"/>
    <property type="molecule type" value="Genomic_DNA"/>
</dbReference>
<evidence type="ECO:0000259" key="7">
    <source>
        <dbReference type="Pfam" id="PF06429"/>
    </source>
</evidence>
<organism evidence="9 10">
    <name type="scientific">Leifsonia xyli subsp. xyli</name>
    <dbReference type="NCBI Taxonomy" id="59736"/>
    <lineage>
        <taxon>Bacteria</taxon>
        <taxon>Bacillati</taxon>
        <taxon>Actinomycetota</taxon>
        <taxon>Actinomycetes</taxon>
        <taxon>Micrococcales</taxon>
        <taxon>Microbacteriaceae</taxon>
        <taxon>Leifsonia</taxon>
    </lineage>
</organism>
<dbReference type="AlphaFoldDB" id="A0A1E2SK48"/>
<dbReference type="InterPro" id="IPR010930">
    <property type="entry name" value="Flg_bb/hook_C_dom"/>
</dbReference>
<gene>
    <name evidence="9" type="ORF">ATY41_11275</name>
</gene>
<evidence type="ECO:0000256" key="2">
    <source>
        <dbReference type="ARBA" id="ARBA00004613"/>
    </source>
</evidence>
<evidence type="ECO:0000256" key="5">
    <source>
        <dbReference type="ARBA" id="ARBA00022525"/>
    </source>
</evidence>
<dbReference type="Pfam" id="PF06429">
    <property type="entry name" value="Flg_bbr_C"/>
    <property type="match status" value="1"/>
</dbReference>
<name>A0A1E2SK48_LEIXY</name>
<evidence type="ECO:0000256" key="1">
    <source>
        <dbReference type="ARBA" id="ARBA00004365"/>
    </source>
</evidence>
<comment type="subcellular location">
    <subcellularLocation>
        <location evidence="1">Bacterial flagellum</location>
    </subcellularLocation>
    <subcellularLocation>
        <location evidence="2">Secreted</location>
    </subcellularLocation>
</comment>
<reference evidence="9 10" key="1">
    <citation type="submission" date="2015-11" db="EMBL/GenBank/DDBJ databases">
        <authorList>
            <person name="Zhang Y."/>
            <person name="Guo Z."/>
        </authorList>
    </citation>
    <scope>NUCLEOTIDE SEQUENCE [LARGE SCALE GENOMIC DNA]</scope>
    <source>
        <strain evidence="10">gdw1</strain>
    </source>
</reference>